<feature type="compositionally biased region" description="Basic residues" evidence="7">
    <location>
        <begin position="240"/>
        <end position="267"/>
    </location>
</feature>
<feature type="region of interest" description="Disordered" evidence="7">
    <location>
        <begin position="152"/>
        <end position="267"/>
    </location>
</feature>
<dbReference type="PANTHER" id="PTHR36562">
    <property type="entry name" value="SERINE/ARGININE REPETITIVE MATRIX 2"/>
    <property type="match status" value="1"/>
</dbReference>
<feature type="domain" description="CWF21" evidence="8">
    <location>
        <begin position="57"/>
        <end position="102"/>
    </location>
</feature>
<comment type="similarity">
    <text evidence="2">Belongs to the CWC21 family.</text>
</comment>
<accession>A0AAV2TE01</accession>
<gene>
    <name evidence="9" type="ORF">CDAUBV1_LOCUS6946</name>
</gene>
<evidence type="ECO:0000256" key="4">
    <source>
        <dbReference type="ARBA" id="ARBA00022728"/>
    </source>
</evidence>
<keyword evidence="6" id="KW-0539">Nucleus</keyword>
<name>A0AAV2TE01_CALDB</name>
<dbReference type="InterPro" id="IPR013170">
    <property type="entry name" value="mRNA_splic_Cwf21_dom"/>
</dbReference>
<organism evidence="9 10">
    <name type="scientific">Calicophoron daubneyi</name>
    <name type="common">Rumen fluke</name>
    <name type="synonym">Paramphistomum daubneyi</name>
    <dbReference type="NCBI Taxonomy" id="300641"/>
    <lineage>
        <taxon>Eukaryota</taxon>
        <taxon>Metazoa</taxon>
        <taxon>Spiralia</taxon>
        <taxon>Lophotrochozoa</taxon>
        <taxon>Platyhelminthes</taxon>
        <taxon>Trematoda</taxon>
        <taxon>Digenea</taxon>
        <taxon>Plagiorchiida</taxon>
        <taxon>Pronocephalata</taxon>
        <taxon>Paramphistomoidea</taxon>
        <taxon>Paramphistomidae</taxon>
        <taxon>Calicophoron</taxon>
    </lineage>
</organism>
<reference evidence="9" key="1">
    <citation type="submission" date="2024-06" db="EMBL/GenBank/DDBJ databases">
        <authorList>
            <person name="Liu X."/>
            <person name="Lenzi L."/>
            <person name="Haldenby T S."/>
            <person name="Uol C."/>
        </authorList>
    </citation>
    <scope>NUCLEOTIDE SEQUENCE</scope>
</reference>
<dbReference type="AlphaFoldDB" id="A0AAV2TE01"/>
<sequence>MYDGIGLPTPRGSGTNGYVQKNLAFITNLKEKQQYKTEDDLKHADAVFFKEPNKEILEHERKRKIEVKCFELAEQMEEQGYGATEIEKKVSVIRAKLLEEMRAEDAKKKHIVDTEPLEKSIDENGRLAPKGTHETAAVTALKNAIFKEALGIGPDFQDGNSMEQAKERRKEEAETKRLLEEQTKMRVVDSSSDESNDEKVKSKHHKVKKHHRRTRTPSSGSSSDDGSRSESDSGDEQSRSRKKHKSSKSSHSRKHRHSHHKEKKRRH</sequence>
<dbReference type="PANTHER" id="PTHR36562:SF5">
    <property type="entry name" value="SERINE_ARGININE REPETITIVE MATRIX 2"/>
    <property type="match status" value="1"/>
</dbReference>
<protein>
    <recommendedName>
        <fullName evidence="8">CWF21 domain-containing protein</fullName>
    </recommendedName>
</protein>
<comment type="caution">
    <text evidence="9">The sequence shown here is derived from an EMBL/GenBank/DDBJ whole genome shotgun (WGS) entry which is preliminary data.</text>
</comment>
<evidence type="ECO:0000256" key="7">
    <source>
        <dbReference type="SAM" id="MobiDB-lite"/>
    </source>
</evidence>
<dbReference type="GO" id="GO:0005681">
    <property type="term" value="C:spliceosomal complex"/>
    <property type="evidence" value="ECO:0007669"/>
    <property type="project" value="UniProtKB-KW"/>
</dbReference>
<dbReference type="Proteomes" id="UP001497525">
    <property type="component" value="Unassembled WGS sequence"/>
</dbReference>
<evidence type="ECO:0000259" key="8">
    <source>
        <dbReference type="SMART" id="SM01115"/>
    </source>
</evidence>
<evidence type="ECO:0000256" key="5">
    <source>
        <dbReference type="ARBA" id="ARBA00023187"/>
    </source>
</evidence>
<evidence type="ECO:0000313" key="9">
    <source>
        <dbReference type="EMBL" id="CAL5133687.1"/>
    </source>
</evidence>
<evidence type="ECO:0000256" key="6">
    <source>
        <dbReference type="ARBA" id="ARBA00023242"/>
    </source>
</evidence>
<dbReference type="SMART" id="SM01115">
    <property type="entry name" value="cwf21"/>
    <property type="match status" value="1"/>
</dbReference>
<proteinExistence type="inferred from homology"/>
<evidence type="ECO:0000256" key="1">
    <source>
        <dbReference type="ARBA" id="ARBA00004123"/>
    </source>
</evidence>
<keyword evidence="4" id="KW-0747">Spliceosome</keyword>
<evidence type="ECO:0000313" key="10">
    <source>
        <dbReference type="Proteomes" id="UP001497525"/>
    </source>
</evidence>
<dbReference type="Gene3D" id="6.10.140.420">
    <property type="match status" value="1"/>
</dbReference>
<dbReference type="EMBL" id="CAXLJL010000157">
    <property type="protein sequence ID" value="CAL5133687.1"/>
    <property type="molecule type" value="Genomic_DNA"/>
</dbReference>
<evidence type="ECO:0000256" key="3">
    <source>
        <dbReference type="ARBA" id="ARBA00022664"/>
    </source>
</evidence>
<evidence type="ECO:0000256" key="2">
    <source>
        <dbReference type="ARBA" id="ARBA00005954"/>
    </source>
</evidence>
<dbReference type="InterPro" id="IPR051372">
    <property type="entry name" value="CWC21"/>
</dbReference>
<comment type="subcellular location">
    <subcellularLocation>
        <location evidence="1">Nucleus</location>
    </subcellularLocation>
</comment>
<dbReference type="Pfam" id="PF08312">
    <property type="entry name" value="cwf21"/>
    <property type="match status" value="1"/>
</dbReference>
<feature type="compositionally biased region" description="Basic residues" evidence="7">
    <location>
        <begin position="201"/>
        <end position="215"/>
    </location>
</feature>
<dbReference type="GO" id="GO:0008380">
    <property type="term" value="P:RNA splicing"/>
    <property type="evidence" value="ECO:0007669"/>
    <property type="project" value="UniProtKB-KW"/>
</dbReference>
<keyword evidence="3" id="KW-0507">mRNA processing</keyword>
<feature type="compositionally biased region" description="Basic and acidic residues" evidence="7">
    <location>
        <begin position="225"/>
        <end position="239"/>
    </location>
</feature>
<keyword evidence="5" id="KW-0508">mRNA splicing</keyword>
<dbReference type="CDD" id="cd21373">
    <property type="entry name" value="cwf21_SRRM2-like"/>
    <property type="match status" value="1"/>
</dbReference>
<feature type="compositionally biased region" description="Basic and acidic residues" evidence="7">
    <location>
        <begin position="164"/>
        <end position="187"/>
    </location>
</feature>
<dbReference type="GO" id="GO:0006397">
    <property type="term" value="P:mRNA processing"/>
    <property type="evidence" value="ECO:0007669"/>
    <property type="project" value="UniProtKB-KW"/>
</dbReference>